<dbReference type="GO" id="GO:0004252">
    <property type="term" value="F:serine-type endopeptidase activity"/>
    <property type="evidence" value="ECO:0007669"/>
    <property type="project" value="InterPro"/>
</dbReference>
<gene>
    <name evidence="6" type="ORF">MELIAE_LOCUS3610</name>
</gene>
<keyword evidence="3" id="KW-0720">Serine protease</keyword>
<dbReference type="InterPro" id="IPR023828">
    <property type="entry name" value="Peptidase_S8_Ser-AS"/>
</dbReference>
<dbReference type="GO" id="GO:0006508">
    <property type="term" value="P:proteolysis"/>
    <property type="evidence" value="ECO:0007669"/>
    <property type="project" value="UniProtKB-KW"/>
</dbReference>
<evidence type="ECO:0000313" key="6">
    <source>
        <dbReference type="EMBL" id="CAH0550892.1"/>
    </source>
</evidence>
<feature type="domain" description="Peptidase S8/S53" evidence="5">
    <location>
        <begin position="14"/>
        <end position="52"/>
    </location>
</feature>
<protein>
    <recommendedName>
        <fullName evidence="5">Peptidase S8/S53 domain-containing protein</fullName>
    </recommendedName>
</protein>
<dbReference type="Proteomes" id="UP001154078">
    <property type="component" value="Chromosome 2"/>
</dbReference>
<dbReference type="OrthoDB" id="300641at2759"/>
<reference evidence="6" key="1">
    <citation type="submission" date="2021-12" db="EMBL/GenBank/DDBJ databases">
        <authorList>
            <person name="King R."/>
        </authorList>
    </citation>
    <scope>NUCLEOTIDE SEQUENCE</scope>
</reference>
<dbReference type="EMBL" id="OV121133">
    <property type="protein sequence ID" value="CAH0550892.1"/>
    <property type="molecule type" value="Genomic_DNA"/>
</dbReference>
<dbReference type="PROSITE" id="PS00138">
    <property type="entry name" value="SUBTILASE_SER"/>
    <property type="match status" value="1"/>
</dbReference>
<name>A0A9P0AYI3_BRAAE</name>
<evidence type="ECO:0000256" key="2">
    <source>
        <dbReference type="ARBA" id="ARBA00022801"/>
    </source>
</evidence>
<feature type="region of interest" description="Disordered" evidence="4">
    <location>
        <begin position="150"/>
        <end position="197"/>
    </location>
</feature>
<keyword evidence="2" id="KW-0378">Hydrolase</keyword>
<dbReference type="Gene3D" id="3.40.50.200">
    <property type="entry name" value="Peptidase S8/S53 domain"/>
    <property type="match status" value="1"/>
</dbReference>
<evidence type="ECO:0000256" key="4">
    <source>
        <dbReference type="SAM" id="MobiDB-lite"/>
    </source>
</evidence>
<dbReference type="InterPro" id="IPR000209">
    <property type="entry name" value="Peptidase_S8/S53_dom"/>
</dbReference>
<sequence length="213" mass="22773">MGSKDVEVGLLQATSCNTAATTDLYGKCTTTHSGTSAAAPEAAGVFALALEAKFLKSLLRVLRIQLAKWILKQSTSSNVHYIAAQHPCSAKADLELSLAPACHRLAFAARRGVQPSSTAIMHCNGSDFVNAVRLEDAAARRRRLRLDCSKTSRDANANQTPANAGRRNETALKHGNATASRHCQTSQRAATSERRNEIAPLPDLIGPICYTGF</sequence>
<keyword evidence="7" id="KW-1185">Reference proteome</keyword>
<keyword evidence="1" id="KW-0645">Protease</keyword>
<dbReference type="AlphaFoldDB" id="A0A9P0AYI3"/>
<dbReference type="SUPFAM" id="SSF52743">
    <property type="entry name" value="Subtilisin-like"/>
    <property type="match status" value="1"/>
</dbReference>
<dbReference type="Pfam" id="PF00082">
    <property type="entry name" value="Peptidase_S8"/>
    <property type="match status" value="1"/>
</dbReference>
<proteinExistence type="predicted"/>
<feature type="compositionally biased region" description="Polar residues" evidence="4">
    <location>
        <begin position="177"/>
        <end position="190"/>
    </location>
</feature>
<evidence type="ECO:0000256" key="3">
    <source>
        <dbReference type="ARBA" id="ARBA00022825"/>
    </source>
</evidence>
<evidence type="ECO:0000256" key="1">
    <source>
        <dbReference type="ARBA" id="ARBA00022670"/>
    </source>
</evidence>
<dbReference type="InterPro" id="IPR036852">
    <property type="entry name" value="Peptidase_S8/S53_dom_sf"/>
</dbReference>
<evidence type="ECO:0000313" key="7">
    <source>
        <dbReference type="Proteomes" id="UP001154078"/>
    </source>
</evidence>
<evidence type="ECO:0000259" key="5">
    <source>
        <dbReference type="Pfam" id="PF00082"/>
    </source>
</evidence>
<organism evidence="6 7">
    <name type="scientific">Brassicogethes aeneus</name>
    <name type="common">Rape pollen beetle</name>
    <name type="synonym">Meligethes aeneus</name>
    <dbReference type="NCBI Taxonomy" id="1431903"/>
    <lineage>
        <taxon>Eukaryota</taxon>
        <taxon>Metazoa</taxon>
        <taxon>Ecdysozoa</taxon>
        <taxon>Arthropoda</taxon>
        <taxon>Hexapoda</taxon>
        <taxon>Insecta</taxon>
        <taxon>Pterygota</taxon>
        <taxon>Neoptera</taxon>
        <taxon>Endopterygota</taxon>
        <taxon>Coleoptera</taxon>
        <taxon>Polyphaga</taxon>
        <taxon>Cucujiformia</taxon>
        <taxon>Nitidulidae</taxon>
        <taxon>Meligethinae</taxon>
        <taxon>Brassicogethes</taxon>
    </lineage>
</organism>
<accession>A0A9P0AYI3</accession>